<keyword evidence="2" id="KW-0732">Signal</keyword>
<dbReference type="Proteomes" id="UP000306719">
    <property type="component" value="Unassembled WGS sequence"/>
</dbReference>
<dbReference type="SMART" id="SM01360">
    <property type="entry name" value="A2M"/>
    <property type="match status" value="1"/>
</dbReference>
<evidence type="ECO:0008006" key="8">
    <source>
        <dbReference type="Google" id="ProtNLM"/>
    </source>
</evidence>
<accession>A0A5S3X156</accession>
<dbReference type="InterPro" id="IPR049120">
    <property type="entry name" value="A2M_bMG2"/>
</dbReference>
<dbReference type="Pfam" id="PF17972">
    <property type="entry name" value="bMG5"/>
    <property type="match status" value="1"/>
</dbReference>
<dbReference type="InterPro" id="IPR041462">
    <property type="entry name" value="Bact_A2M_MG6"/>
</dbReference>
<evidence type="ECO:0000256" key="3">
    <source>
        <dbReference type="SAM" id="MobiDB-lite"/>
    </source>
</evidence>
<dbReference type="Gene3D" id="1.50.10.20">
    <property type="match status" value="1"/>
</dbReference>
<evidence type="ECO:0000256" key="1">
    <source>
        <dbReference type="ARBA" id="ARBA00010556"/>
    </source>
</evidence>
<dbReference type="InterPro" id="IPR021868">
    <property type="entry name" value="Alpha_2_Macroglob_MG3"/>
</dbReference>
<dbReference type="InterPro" id="IPR001599">
    <property type="entry name" value="Macroglobln_a2"/>
</dbReference>
<comment type="caution">
    <text evidence="6">The sequence shown here is derived from an EMBL/GenBank/DDBJ whole genome shotgun (WGS) entry which is preliminary data.</text>
</comment>
<dbReference type="SUPFAM" id="SSF48239">
    <property type="entry name" value="Terpenoid cyclases/Protein prenyltransferases"/>
    <property type="match status" value="1"/>
</dbReference>
<dbReference type="InterPro" id="IPR002890">
    <property type="entry name" value="MG2"/>
</dbReference>
<dbReference type="Pfam" id="PF01835">
    <property type="entry name" value="MG2"/>
    <property type="match status" value="1"/>
</dbReference>
<dbReference type="InterPro" id="IPR041203">
    <property type="entry name" value="Bact_A2M_MG5"/>
</dbReference>
<dbReference type="Pfam" id="PF07703">
    <property type="entry name" value="A2M_BRD"/>
    <property type="match status" value="1"/>
</dbReference>
<dbReference type="SMART" id="SM01359">
    <property type="entry name" value="A2M_N_2"/>
    <property type="match status" value="1"/>
</dbReference>
<evidence type="ECO:0000259" key="4">
    <source>
        <dbReference type="SMART" id="SM01359"/>
    </source>
</evidence>
<dbReference type="Pfam" id="PF00207">
    <property type="entry name" value="A2M"/>
    <property type="match status" value="1"/>
</dbReference>
<feature type="compositionally biased region" description="Basic and acidic residues" evidence="3">
    <location>
        <begin position="801"/>
        <end position="810"/>
    </location>
</feature>
<dbReference type="Pfam" id="PF21142">
    <property type="entry name" value="A2M_bMG2"/>
    <property type="match status" value="1"/>
</dbReference>
<dbReference type="GO" id="GO:0004866">
    <property type="term" value="F:endopeptidase inhibitor activity"/>
    <property type="evidence" value="ECO:0007669"/>
    <property type="project" value="InterPro"/>
</dbReference>
<dbReference type="InterPro" id="IPR051802">
    <property type="entry name" value="YfhM-like"/>
</dbReference>
<dbReference type="InterPro" id="IPR008930">
    <property type="entry name" value="Terpenoid_cyclase/PrenylTrfase"/>
</dbReference>
<reference evidence="6 7" key="1">
    <citation type="submission" date="2018-01" db="EMBL/GenBank/DDBJ databases">
        <authorList>
            <person name="Paulsen S."/>
            <person name="Gram L.K."/>
        </authorList>
    </citation>
    <scope>NUCLEOTIDE SEQUENCE [LARGE SCALE GENOMIC DNA]</scope>
    <source>
        <strain evidence="6 7">S2599</strain>
    </source>
</reference>
<evidence type="ECO:0000256" key="2">
    <source>
        <dbReference type="ARBA" id="ARBA00022729"/>
    </source>
</evidence>
<dbReference type="Pfam" id="PF17962">
    <property type="entry name" value="bMG6"/>
    <property type="match status" value="1"/>
</dbReference>
<feature type="region of interest" description="Disordered" evidence="3">
    <location>
        <begin position="791"/>
        <end position="810"/>
    </location>
</feature>
<evidence type="ECO:0000259" key="5">
    <source>
        <dbReference type="SMART" id="SM01360"/>
    </source>
</evidence>
<organism evidence="6 7">
    <name type="scientific">Pseudoalteromonas rubra</name>
    <dbReference type="NCBI Taxonomy" id="43658"/>
    <lineage>
        <taxon>Bacteria</taxon>
        <taxon>Pseudomonadati</taxon>
        <taxon>Pseudomonadota</taxon>
        <taxon>Gammaproteobacteria</taxon>
        <taxon>Alteromonadales</taxon>
        <taxon>Pseudoalteromonadaceae</taxon>
        <taxon>Pseudoalteromonas</taxon>
    </lineage>
</organism>
<comment type="similarity">
    <text evidence="1">Belongs to the protease inhibitor I39 (alpha-2-macroglobulin) family. Bacterial alpha-2-macroglobulin subfamily.</text>
</comment>
<name>A0A5S3X156_9GAMM</name>
<dbReference type="OrthoDB" id="9767116at2"/>
<evidence type="ECO:0000313" key="7">
    <source>
        <dbReference type="Proteomes" id="UP000306719"/>
    </source>
</evidence>
<feature type="domain" description="Alpha-2-macroglobulin bait region" evidence="4">
    <location>
        <begin position="612"/>
        <end position="755"/>
    </location>
</feature>
<dbReference type="Pfam" id="PF17973">
    <property type="entry name" value="bMG10"/>
    <property type="match status" value="1"/>
</dbReference>
<dbReference type="PANTHER" id="PTHR40094:SF1">
    <property type="entry name" value="UBIQUITIN DOMAIN-CONTAINING PROTEIN"/>
    <property type="match status" value="1"/>
</dbReference>
<protein>
    <recommendedName>
        <fullName evidence="8">Alpha-2-macroglobulin</fullName>
    </recommendedName>
</protein>
<dbReference type="Pfam" id="PF11974">
    <property type="entry name" value="bMG3"/>
    <property type="match status" value="1"/>
</dbReference>
<sequence>MSGKTLFNPIAVFVLFFILLLQSTIQVQAKTMQQPKLAIVGSGPLVAKGNGQSIPITYQHIDAVDVELLRLTSAHDFLSRYYLTDKLYPSSLDRLQYTYDSVFADRFTLPQTTQAGIQSARLPIPKSLSSGWYIIVLKAPGMFNELQAKHLLLTDLGIQAKVFKRHASLQINRLSTGRSVKGVKVKAFRKHELLRETKTDQHGAVHFDIQLHREDIVVAEYTNSEGESEYALLPIKEVPLDLSDYQVGGRPYQDMEAYIYSNRDLVKPGESLPINILLRNADGVAITEQPVTVTVTNPLQEEILREQLTSGDAGFFNTHLYTDTGWPTGRYKVSVMLDPTARSAIGHFEFQLEEFVPERMDLTFSGQSTFVTAGKSMPIAVQGRYLFGSPAAGNTLKASLVHRAVRHYPGPFADFFVGEDFYLSNRFQTLPDQRLSEQGTLALSLPTVSADILKSPVATQVNLNLLESGGAAVQRRLSYSSWKSSPIPAVKPAQAEFKYASDAQFELALLSPDGQHLTSGELEVELSYDQGRYFWFYEEGIGWRRQSQPQWRSEAKQSVALNQDTHTVQFPVDWGNYRLTITDKQSKVKTVYDFYAGWHRGYQQLKAKPQHLSIQLDKRHYHAGDMLLVELDAPADGQLQLALEADSVLWTQSQSVSKGKTTLHVPLDKSLARHDLYLSATLFSGHSSALQRHFGIVPVRLAREDRELKLDLTLPDKIEPLKPLTVEIHTSDIAESQAEQSWVTLSVVDKGILNLSRYYPVDPHHYLFNQRRYGGDVIDLYSRRYDNRPDPFAQSRFGSDSNERSDNRNDNLVESKTVILMTQPIQLLDGKASITVDMPDYNGEVQIVATAFNHSQVGHKVEARPVSAQVIAELSVPRFLVPKDETSVTLDLHNVSGREQTLSVTVQPSGPVQFVDEHTFTVTLADQAHWSRSMRVLVGAPPWSHTATVKIELQGTDVSQTRSWSVPIKAIEPELVQATTHMLPPGQTYQVDSTLWQGLHIDETDPGTLYASHTPRLPIREYASALRAYPYGCAEQTTSKAWPFLLKHPQLEGLLKQALDREQAKAGQPDDPRTLISQSVQRLKTMQKPSGGFALWDARGNEQPWLSAYITEFLTLAHAAFPGTVPPSMLNRAHYRMLRYTRDNLVDDLSQDAFEATAAKSFAAYLASQRGQLSYSDLESMRIKEYPSRLSLLHMASALADVGAIQQAAALLRQANTFDRTADYFADYGSTLRDDAQSVLVLTRLARHTALRSQSRTLQTQLLEQLPEQALKTWLSTQERAALLRTAVHISEANAHHPVRLEIDGEQTQAPDVVSHTLSQTMTLNNPHDEPVYLQLMAKGRLKLDSSIANEISPFNTLETKRMVRRLFDLNGQPLDTARFKVGERLMVILDIQTKEPVPDALLIERIPAGFVLENPALMQGPPISQLLPKHVKLAATDHTEYRNDRFVAALKLTTRKYQFAYILRAEVPGVYQVPPSYLESMYRPHKHVIYWQYPYQMEVIR</sequence>
<dbReference type="InterPro" id="IPR011625">
    <property type="entry name" value="A2M_N_BRD"/>
</dbReference>
<dbReference type="PANTHER" id="PTHR40094">
    <property type="entry name" value="ALPHA-2-MACROGLOBULIN HOMOLOG"/>
    <property type="match status" value="1"/>
</dbReference>
<dbReference type="Gene3D" id="2.60.40.1930">
    <property type="match status" value="1"/>
</dbReference>
<reference evidence="7" key="2">
    <citation type="submission" date="2019-06" db="EMBL/GenBank/DDBJ databases">
        <title>Co-occurence of chitin degradation, pigmentation and bioactivity in marine Pseudoalteromonas.</title>
        <authorList>
            <person name="Sonnenschein E.C."/>
            <person name="Bech P.K."/>
        </authorList>
    </citation>
    <scope>NUCLEOTIDE SEQUENCE [LARGE SCALE GENOMIC DNA]</scope>
    <source>
        <strain evidence="7">S2599</strain>
    </source>
</reference>
<evidence type="ECO:0000313" key="6">
    <source>
        <dbReference type="EMBL" id="TMP37656.1"/>
    </source>
</evidence>
<gene>
    <name evidence="6" type="ORF">CWB98_10800</name>
</gene>
<feature type="domain" description="Alpha-2-macroglobulin" evidence="5">
    <location>
        <begin position="817"/>
        <end position="906"/>
    </location>
</feature>
<proteinExistence type="inferred from homology"/>
<dbReference type="InterPro" id="IPR041246">
    <property type="entry name" value="Bact_MG10"/>
</dbReference>
<dbReference type="CDD" id="cd02891">
    <property type="entry name" value="A2M_like"/>
    <property type="match status" value="1"/>
</dbReference>
<dbReference type="EMBL" id="PNCJ01000014">
    <property type="protein sequence ID" value="TMP37656.1"/>
    <property type="molecule type" value="Genomic_DNA"/>
</dbReference>
<dbReference type="RefSeq" id="WP_138544857.1">
    <property type="nucleotide sequence ID" value="NZ_PNCJ01000014.1"/>
</dbReference>